<feature type="compositionally biased region" description="Pro residues" evidence="1">
    <location>
        <begin position="157"/>
        <end position="172"/>
    </location>
</feature>
<feature type="region of interest" description="Disordered" evidence="1">
    <location>
        <begin position="122"/>
        <end position="141"/>
    </location>
</feature>
<evidence type="ECO:0000259" key="2">
    <source>
        <dbReference type="PROSITE" id="PS00028"/>
    </source>
</evidence>
<feature type="compositionally biased region" description="Polar residues" evidence="1">
    <location>
        <begin position="860"/>
        <end position="869"/>
    </location>
</feature>
<feature type="region of interest" description="Disordered" evidence="1">
    <location>
        <begin position="1122"/>
        <end position="1217"/>
    </location>
</feature>
<gene>
    <name evidence="3" type="ORF">HK100_010745</name>
</gene>
<dbReference type="AlphaFoldDB" id="A0AAD5XHF1"/>
<dbReference type="SMART" id="SM00355">
    <property type="entry name" value="ZnF_C2H2"/>
    <property type="match status" value="3"/>
</dbReference>
<feature type="compositionally biased region" description="Polar residues" evidence="1">
    <location>
        <begin position="728"/>
        <end position="745"/>
    </location>
</feature>
<feature type="compositionally biased region" description="Low complexity" evidence="1">
    <location>
        <begin position="870"/>
        <end position="900"/>
    </location>
</feature>
<comment type="caution">
    <text evidence="3">The sequence shown here is derived from an EMBL/GenBank/DDBJ whole genome shotgun (WGS) entry which is preliminary data.</text>
</comment>
<keyword evidence="4" id="KW-1185">Reference proteome</keyword>
<evidence type="ECO:0000313" key="3">
    <source>
        <dbReference type="EMBL" id="KAJ3125531.1"/>
    </source>
</evidence>
<dbReference type="PANTHER" id="PTHR48125">
    <property type="entry name" value="LP07818P1"/>
    <property type="match status" value="1"/>
</dbReference>
<feature type="region of interest" description="Disordered" evidence="1">
    <location>
        <begin position="728"/>
        <end position="753"/>
    </location>
</feature>
<sequence>MVQNAASVSSGPNSNTNALSMKSTNTNTNPNPNPNPMVAISESASRNQNELDSSNEQKLQQQNLLQQQLYQHQQLLLQRHQQQINRQQMHEQWQQQYQIHLKQIQQETLHRQLSQLRQQNWNPQNNQQNQPTKPDPNYSQKIPSQAISAKALPLLLPPPLLTTRPQPQPPNLPHLASSSRLVPSTPQIPRSSSSLLSTKCPIPGCTNQLESLEKLRLHATQAHSKFVNAKYPRSTQYTQILRVPPIIGSFKCPRCGKTLRHAGAMVMHAKTCGEDSIANFETASKKVNGNSGSMSEINFANGAGSGAHYKNGIVGGINGYGKNHSSGDTVGSGNIQFGLTVARQREDEEGRTSVPTTASLKSGISASPPPLPVVNLDTNTQSVSLLPFLSVSPPPPSFDAQKTSIPSPIYENSVFEPISLNQEMPDSKSRPQKNQKLDIELKPGETSIMEVELSTPVLPFQKIIDSQEEKKQPFEVVERVENSIEIIRKMMKPPTIFDELEPETRRAILDGVKTFLEVVLVEKANQYIIRSDGDGDNDGTNYFVPESVRSDFLLWLFGELSRVEEQGMQGDIAASVAIVESVDETELDELLRKVQSVLDAAVAEDSEQLGLGLTLGARTELLTVLAEKIAVLRSVIATQTTQIGQLIARNMVLEQVAAKVAHLELALAATNNGANFNSNSNRPDANGDSSNAFSDDIAASNESSENTNTNASAAINTNTVVNTKLAVSSISESKQTPESTSTPGIQTARPIPPRAKASGMQLSFVCSAPGCAKSYASQTSLNGHNWQAHGDCIVKFSDGRRLKVTRDPTDKLLHCPCLKNHFKYNSGITKHALSCLGVPSATTTATGASEASPTSSATTHSVPQASAHASTSNNILSSNNSSEVPSTPVTPVTPATPHVSASTAEPVKNSANAPLSTQSTFSTPQRPTSAVQPYPFPPRTPAEITLKPYPTSPPLLLADSTPNTQNFRAWTEILAVQMPHIKIDATAKKRAEKFRREHSLDVKVRSNNSNANGGSGPGTGGRLPSSAIPESLVKEFLVVMGAPVRGSPAAIAAGFTPIAPAAVIATATTVVANLSNSASSSAHVSTPTIKIATSTAVNVSTDVATVDSTEISEIATPTVKRQVNDSYQENKRSKTIASPKFQNDGAASDTDVSVSDDEIVSSNGGGDGVGIGLSSGSGRRNHNEDNDDIDLNDYDEDEYNDDGDEGIEVDELEEGEK</sequence>
<evidence type="ECO:0000256" key="1">
    <source>
        <dbReference type="SAM" id="MobiDB-lite"/>
    </source>
</evidence>
<feature type="region of interest" description="Disordered" evidence="1">
    <location>
        <begin position="842"/>
        <end position="936"/>
    </location>
</feature>
<evidence type="ECO:0000313" key="4">
    <source>
        <dbReference type="Proteomes" id="UP001211907"/>
    </source>
</evidence>
<feature type="region of interest" description="Disordered" evidence="1">
    <location>
        <begin position="344"/>
        <end position="365"/>
    </location>
</feature>
<feature type="compositionally biased region" description="Polar residues" evidence="1">
    <location>
        <begin position="42"/>
        <end position="56"/>
    </location>
</feature>
<accession>A0AAD5XHF1</accession>
<feature type="compositionally biased region" description="Low complexity" evidence="1">
    <location>
        <begin position="672"/>
        <end position="681"/>
    </location>
</feature>
<feature type="compositionally biased region" description="Low complexity" evidence="1">
    <location>
        <begin position="122"/>
        <end position="137"/>
    </location>
</feature>
<protein>
    <recommendedName>
        <fullName evidence="2">C2H2-type domain-containing protein</fullName>
    </recommendedName>
</protein>
<feature type="region of interest" description="Disordered" evidence="1">
    <location>
        <begin position="1"/>
        <end position="60"/>
    </location>
</feature>
<feature type="compositionally biased region" description="Gly residues" evidence="1">
    <location>
        <begin position="1163"/>
        <end position="1175"/>
    </location>
</feature>
<feature type="compositionally biased region" description="Acidic residues" evidence="1">
    <location>
        <begin position="1185"/>
        <end position="1217"/>
    </location>
</feature>
<feature type="compositionally biased region" description="Basic and acidic residues" evidence="1">
    <location>
        <begin position="992"/>
        <end position="1004"/>
    </location>
</feature>
<proteinExistence type="predicted"/>
<feature type="compositionally biased region" description="Polar residues" evidence="1">
    <location>
        <begin position="176"/>
        <end position="195"/>
    </location>
</feature>
<reference evidence="3" key="1">
    <citation type="submission" date="2020-05" db="EMBL/GenBank/DDBJ databases">
        <title>Phylogenomic resolution of chytrid fungi.</title>
        <authorList>
            <person name="Stajich J.E."/>
            <person name="Amses K."/>
            <person name="Simmons R."/>
            <person name="Seto K."/>
            <person name="Myers J."/>
            <person name="Bonds A."/>
            <person name="Quandt C.A."/>
            <person name="Barry K."/>
            <person name="Liu P."/>
            <person name="Grigoriev I."/>
            <person name="Longcore J.E."/>
            <person name="James T.Y."/>
        </authorList>
    </citation>
    <scope>NUCLEOTIDE SEQUENCE</scope>
    <source>
        <strain evidence="3">JEL0513</strain>
    </source>
</reference>
<feature type="region of interest" description="Disordered" evidence="1">
    <location>
        <begin position="157"/>
        <end position="195"/>
    </location>
</feature>
<feature type="compositionally biased region" description="Polar residues" evidence="1">
    <location>
        <begin position="353"/>
        <end position="365"/>
    </location>
</feature>
<dbReference type="PANTHER" id="PTHR48125:SF10">
    <property type="entry name" value="OS12G0136300 PROTEIN"/>
    <property type="match status" value="1"/>
</dbReference>
<name>A0AAD5XHF1_9FUNG</name>
<feature type="domain" description="C2H2-type" evidence="2">
    <location>
        <begin position="766"/>
        <end position="789"/>
    </location>
</feature>
<dbReference type="InterPro" id="IPR013087">
    <property type="entry name" value="Znf_C2H2_type"/>
</dbReference>
<organism evidence="3 4">
    <name type="scientific">Physocladia obscura</name>
    <dbReference type="NCBI Taxonomy" id="109957"/>
    <lineage>
        <taxon>Eukaryota</taxon>
        <taxon>Fungi</taxon>
        <taxon>Fungi incertae sedis</taxon>
        <taxon>Chytridiomycota</taxon>
        <taxon>Chytridiomycota incertae sedis</taxon>
        <taxon>Chytridiomycetes</taxon>
        <taxon>Chytridiales</taxon>
        <taxon>Chytriomycetaceae</taxon>
        <taxon>Physocladia</taxon>
    </lineage>
</organism>
<feature type="compositionally biased region" description="Polar residues" evidence="1">
    <location>
        <begin position="1"/>
        <end position="23"/>
    </location>
</feature>
<feature type="compositionally biased region" description="Low complexity" evidence="1">
    <location>
        <begin position="697"/>
        <end position="712"/>
    </location>
</feature>
<dbReference type="EMBL" id="JADGJH010000604">
    <property type="protein sequence ID" value="KAJ3125531.1"/>
    <property type="molecule type" value="Genomic_DNA"/>
</dbReference>
<feature type="compositionally biased region" description="Low complexity" evidence="1">
    <location>
        <begin position="842"/>
        <end position="859"/>
    </location>
</feature>
<feature type="compositionally biased region" description="Polar residues" evidence="1">
    <location>
        <begin position="909"/>
        <end position="931"/>
    </location>
</feature>
<feature type="region of interest" description="Disordered" evidence="1">
    <location>
        <begin position="992"/>
        <end position="1026"/>
    </location>
</feature>
<feature type="region of interest" description="Disordered" evidence="1">
    <location>
        <begin position="672"/>
        <end position="712"/>
    </location>
</feature>
<dbReference type="Proteomes" id="UP001211907">
    <property type="component" value="Unassembled WGS sequence"/>
</dbReference>
<dbReference type="PROSITE" id="PS00028">
    <property type="entry name" value="ZINC_FINGER_C2H2_1"/>
    <property type="match status" value="1"/>
</dbReference>